<dbReference type="Pfam" id="PF00146">
    <property type="entry name" value="NADHdh"/>
    <property type="match status" value="1"/>
</dbReference>
<evidence type="ECO:0000256" key="5">
    <source>
        <dbReference type="ARBA" id="ARBA00022448"/>
    </source>
</evidence>
<dbReference type="EMBL" id="HQ386015">
    <property type="protein sequence ID" value="ADP01835.1"/>
    <property type="molecule type" value="Genomic_DNA"/>
</dbReference>
<keyword evidence="7 12" id="KW-1133">Transmembrane helix</keyword>
<evidence type="ECO:0000256" key="2">
    <source>
        <dbReference type="ARBA" id="ARBA00004225"/>
    </source>
</evidence>
<dbReference type="GO" id="GO:0005743">
    <property type="term" value="C:mitochondrial inner membrane"/>
    <property type="evidence" value="ECO:0007669"/>
    <property type="project" value="UniProtKB-SubCell"/>
</dbReference>
<feature type="transmembrane region" description="Helical" evidence="12">
    <location>
        <begin position="217"/>
        <end position="238"/>
    </location>
</feature>
<evidence type="ECO:0000256" key="3">
    <source>
        <dbReference type="ARBA" id="ARBA00010535"/>
    </source>
</evidence>
<geneLocation type="mitochondrion" evidence="13"/>
<reference evidence="13" key="1">
    <citation type="journal article" date="2011" name="Exp. Appl. Acarol.">
        <title>Mitochondrial genome sequence of Unionicola parkeri (Acari: Trombidiformes: Unionicolidae): molecular synapomorphies between closely-related Unionicola gill mites.</title>
        <authorList>
            <person name="Edwards D.D."/>
            <person name="Jackson L.E."/>
            <person name="Johnson A.J."/>
            <person name="Ernsting B.R."/>
        </authorList>
    </citation>
    <scope>NUCLEOTIDE SEQUENCE</scope>
</reference>
<keyword evidence="10" id="KW-0520">NAD</keyword>
<gene>
    <name evidence="13" type="primary">nad1</name>
</gene>
<comment type="function">
    <text evidence="1">Core subunit of the mitochondrial membrane respiratory chain NADH dehydrogenase (Complex I) that is believed to belong to the minimal assembly required for catalysis. Complex I functions in the transfer of electrons from NADH to the respiratory chain. The immediate electron acceptor for the enzyme is believed to be ubiquinone.</text>
</comment>
<dbReference type="AlphaFoldDB" id="E3W3M5"/>
<evidence type="ECO:0000256" key="12">
    <source>
        <dbReference type="SAM" id="Phobius"/>
    </source>
</evidence>
<feature type="transmembrane region" description="Helical" evidence="12">
    <location>
        <begin position="275"/>
        <end position="295"/>
    </location>
</feature>
<evidence type="ECO:0000256" key="8">
    <source>
        <dbReference type="ARBA" id="ARBA00023075"/>
    </source>
</evidence>
<evidence type="ECO:0000256" key="7">
    <source>
        <dbReference type="ARBA" id="ARBA00022989"/>
    </source>
</evidence>
<keyword evidence="8 11" id="KW-0830">Ubiquinone</keyword>
<evidence type="ECO:0000256" key="9">
    <source>
        <dbReference type="ARBA" id="ARBA00023136"/>
    </source>
</evidence>
<keyword evidence="5" id="KW-0813">Transport</keyword>
<feature type="transmembrane region" description="Helical" evidence="12">
    <location>
        <begin position="170"/>
        <end position="189"/>
    </location>
</feature>
<name>E3W3M5_9ACAR</name>
<organism evidence="13">
    <name type="scientific">Unionicola parkeri</name>
    <dbReference type="NCBI Taxonomy" id="350891"/>
    <lineage>
        <taxon>Eukaryota</taxon>
        <taxon>Metazoa</taxon>
        <taxon>Ecdysozoa</taxon>
        <taxon>Arthropoda</taxon>
        <taxon>Chelicerata</taxon>
        <taxon>Arachnida</taxon>
        <taxon>Acari</taxon>
        <taxon>Acariformes</taxon>
        <taxon>Trombidiformes</taxon>
        <taxon>Prostigmata</taxon>
        <taxon>Anystina</taxon>
        <taxon>Parasitengona</taxon>
        <taxon>Hydracarina</taxon>
        <taxon>Hygrobatoidea</taxon>
        <taxon>Unionicolidae</taxon>
        <taxon>Unionicolinae</taxon>
        <taxon>Unionicola</taxon>
        <taxon>Unionicolides</taxon>
    </lineage>
</organism>
<evidence type="ECO:0000256" key="1">
    <source>
        <dbReference type="ARBA" id="ARBA00003257"/>
    </source>
</evidence>
<comment type="subcellular location">
    <subcellularLocation>
        <location evidence="10">Mitochondrion inner membrane</location>
        <topology evidence="10">Multi-pass membrane protein</topology>
    </subcellularLocation>
    <subcellularLocation>
        <location evidence="2">Mitochondrion membrane</location>
        <topology evidence="2">Multi-pass membrane protein</topology>
    </subcellularLocation>
</comment>
<evidence type="ECO:0000256" key="6">
    <source>
        <dbReference type="ARBA" id="ARBA00022692"/>
    </source>
</evidence>
<evidence type="ECO:0000256" key="4">
    <source>
        <dbReference type="ARBA" id="ARBA00021009"/>
    </source>
</evidence>
<sequence>MFSFLFILLFVLISIAFFTLFEVKGLGSFHLRVGPDKVFFVGVFQPFADFLKLFFKSSYVLSFYYFFFFFFSPCFGVFLSFFIWLNYFSLFSFFSFSFGVLFFFFLSSLSIFFLLFSGLFSGSVYSKLGSFRASSQAVSYEVGMIFIFLGFLFFFPSFSLFVLFFEGWGVYFFLLSFPLFFCWFFSCIAETGRSPFDFVEGESELVSGFNTEYFSEYFVFIFLGEYSFIIFLCFLTSFFFGMGFYFLSVFLFGMIFVWVRASFPRFRFDMLMMFCWKNMLLFVMCLVYFCFFFSLF</sequence>
<dbReference type="GO" id="GO:0003954">
    <property type="term" value="F:NADH dehydrogenase activity"/>
    <property type="evidence" value="ECO:0007669"/>
    <property type="project" value="TreeGrafter"/>
</dbReference>
<evidence type="ECO:0000256" key="11">
    <source>
        <dbReference type="RuleBase" id="RU000473"/>
    </source>
</evidence>
<feature type="transmembrane region" description="Helical" evidence="12">
    <location>
        <begin position="244"/>
        <end position="263"/>
    </location>
</feature>
<keyword evidence="11 13" id="KW-0496">Mitochondrion</keyword>
<proteinExistence type="inferred from homology"/>
<keyword evidence="9 12" id="KW-0472">Membrane</keyword>
<evidence type="ECO:0000256" key="10">
    <source>
        <dbReference type="RuleBase" id="RU000471"/>
    </source>
</evidence>
<dbReference type="InterPro" id="IPR001694">
    <property type="entry name" value="NADH_UbQ_OxRdtase_su1/FPO"/>
</dbReference>
<dbReference type="GO" id="GO:0009060">
    <property type="term" value="P:aerobic respiration"/>
    <property type="evidence" value="ECO:0007669"/>
    <property type="project" value="TreeGrafter"/>
</dbReference>
<protein>
    <recommendedName>
        <fullName evidence="4 11">NADH-ubiquinone oxidoreductase chain 1</fullName>
        <ecNumber evidence="11">7.1.1.2</ecNumber>
    </recommendedName>
</protein>
<dbReference type="EC" id="7.1.1.2" evidence="11"/>
<dbReference type="PANTHER" id="PTHR11432">
    <property type="entry name" value="NADH DEHYDROGENASE SUBUNIT 1"/>
    <property type="match status" value="1"/>
</dbReference>
<comment type="similarity">
    <text evidence="3 10">Belongs to the complex I subunit 1 family.</text>
</comment>
<keyword evidence="6 10" id="KW-0812">Transmembrane</keyword>
<dbReference type="GO" id="GO:0008137">
    <property type="term" value="F:NADH dehydrogenase (ubiquinone) activity"/>
    <property type="evidence" value="ECO:0007669"/>
    <property type="project" value="UniProtKB-EC"/>
</dbReference>
<feature type="transmembrane region" description="Helical" evidence="12">
    <location>
        <begin position="91"/>
        <end position="116"/>
    </location>
</feature>
<feature type="transmembrane region" description="Helical" evidence="12">
    <location>
        <begin position="62"/>
        <end position="85"/>
    </location>
</feature>
<accession>E3W3M5</accession>
<comment type="catalytic activity">
    <reaction evidence="11">
        <text>a ubiquinone + NADH + 5 H(+)(in) = a ubiquinol + NAD(+) + 4 H(+)(out)</text>
        <dbReference type="Rhea" id="RHEA:29091"/>
        <dbReference type="Rhea" id="RHEA-COMP:9565"/>
        <dbReference type="Rhea" id="RHEA-COMP:9566"/>
        <dbReference type="ChEBI" id="CHEBI:15378"/>
        <dbReference type="ChEBI" id="CHEBI:16389"/>
        <dbReference type="ChEBI" id="CHEBI:17976"/>
        <dbReference type="ChEBI" id="CHEBI:57540"/>
        <dbReference type="ChEBI" id="CHEBI:57945"/>
        <dbReference type="EC" id="7.1.1.2"/>
    </reaction>
</comment>
<dbReference type="InterPro" id="IPR018086">
    <property type="entry name" value="NADH_UbQ_OxRdtase_su1_CS"/>
</dbReference>
<evidence type="ECO:0000313" key="13">
    <source>
        <dbReference type="EMBL" id="ADP01835.1"/>
    </source>
</evidence>
<dbReference type="PROSITE" id="PS00668">
    <property type="entry name" value="COMPLEX1_ND1_2"/>
    <property type="match status" value="1"/>
</dbReference>
<feature type="transmembrane region" description="Helical" evidence="12">
    <location>
        <begin position="137"/>
        <end position="164"/>
    </location>
</feature>
<dbReference type="PANTHER" id="PTHR11432:SF3">
    <property type="entry name" value="NADH-UBIQUINONE OXIDOREDUCTASE CHAIN 1"/>
    <property type="match status" value="1"/>
</dbReference>